<dbReference type="EC" id="2.4.2.9" evidence="2"/>
<evidence type="ECO:0000313" key="2">
    <source>
        <dbReference type="EMBL" id="AFJ03089.1"/>
    </source>
</evidence>
<dbReference type="HOGENOM" id="CLU_094234_1_1_6"/>
<dbReference type="eggNOG" id="COG2065">
    <property type="taxonomic scope" value="Bacteria"/>
</dbReference>
<dbReference type="KEGG" id="mec:Q7C_1948"/>
<dbReference type="PATRIC" id="fig|754477.3.peg.1918"/>
<dbReference type="InterPro" id="IPR029057">
    <property type="entry name" value="PRTase-like"/>
</dbReference>
<dbReference type="STRING" id="754477.Q7C_1948"/>
<dbReference type="Proteomes" id="UP000009145">
    <property type="component" value="Chromosome"/>
</dbReference>
<organism evidence="2 3">
    <name type="scientific">Methylophaga frappieri (strain ATCC BAA-2434 / DSM 25690 / JAM7)</name>
    <dbReference type="NCBI Taxonomy" id="754477"/>
    <lineage>
        <taxon>Bacteria</taxon>
        <taxon>Pseudomonadati</taxon>
        <taxon>Pseudomonadota</taxon>
        <taxon>Gammaproteobacteria</taxon>
        <taxon>Thiotrichales</taxon>
        <taxon>Piscirickettsiaceae</taxon>
        <taxon>Methylophaga</taxon>
    </lineage>
</organism>
<dbReference type="InterPro" id="IPR000836">
    <property type="entry name" value="PRTase_dom"/>
</dbReference>
<dbReference type="AlphaFoldDB" id="I1YJJ6"/>
<reference evidence="2 3" key="1">
    <citation type="journal article" date="2012" name="J. Bacteriol.">
        <title>Complete genome sequences of Methylophaga sp. strain JAM1 and Methylophaga sp. strain JAM7.</title>
        <authorList>
            <person name="Villeneuve C."/>
            <person name="Martineau C."/>
            <person name="Mauffrey F."/>
            <person name="Villemur R."/>
        </authorList>
    </citation>
    <scope>NUCLEOTIDE SEQUENCE [LARGE SCALE GENOMIC DNA]</scope>
    <source>
        <strain evidence="2 3">JAM7</strain>
    </source>
</reference>
<protein>
    <submittedName>
        <fullName evidence="2">Uracil phosphoribosyltransferase / Pyrimidine operon regulatory protein PyrR</fullName>
        <ecNumber evidence="2">2.4.2.9</ecNumber>
    </submittedName>
</protein>
<proteinExistence type="predicted"/>
<dbReference type="NCBIfam" id="NF003545">
    <property type="entry name" value="PRK05205.1-1"/>
    <property type="match status" value="1"/>
</dbReference>
<evidence type="ECO:0000313" key="3">
    <source>
        <dbReference type="Proteomes" id="UP000009145"/>
    </source>
</evidence>
<dbReference type="PANTHER" id="PTHR11608:SF0">
    <property type="entry name" value="BIFUNCTIONAL PROTEIN PYRR"/>
    <property type="match status" value="1"/>
</dbReference>
<evidence type="ECO:0000259" key="1">
    <source>
        <dbReference type="Pfam" id="PF00156"/>
    </source>
</evidence>
<dbReference type="CDD" id="cd06223">
    <property type="entry name" value="PRTases_typeI"/>
    <property type="match status" value="1"/>
</dbReference>
<dbReference type="EMBL" id="CP003380">
    <property type="protein sequence ID" value="AFJ03089.1"/>
    <property type="molecule type" value="Genomic_DNA"/>
</dbReference>
<dbReference type="SUPFAM" id="SSF53271">
    <property type="entry name" value="PRTase-like"/>
    <property type="match status" value="1"/>
</dbReference>
<accession>I1YJJ6</accession>
<dbReference type="OrthoDB" id="9802227at2"/>
<name>I1YJJ6_METFJ</name>
<dbReference type="RefSeq" id="WP_014704508.1">
    <property type="nucleotide sequence ID" value="NC_017856.1"/>
</dbReference>
<sequence>MTMPTSPADINALLDTMANAIREQFSDKRPLLVGIHTGGVWIAKALLKRLGDDFFDAPLGTLNIAYYRDDFTRIGMHPQVSPSELPFEVDNRHLVLVDDVFYSGRTTRAALNELFDYGRPASVTLAVLIARNGRELPIHPDIVGAEVTVAKGQHLKLRHENNSLSLIVRETEVKHGK</sequence>
<dbReference type="GO" id="GO:0004845">
    <property type="term" value="F:uracil phosphoribosyltransferase activity"/>
    <property type="evidence" value="ECO:0007669"/>
    <property type="project" value="UniProtKB-EC"/>
</dbReference>
<feature type="domain" description="Phosphoribosyltransferase" evidence="1">
    <location>
        <begin position="13"/>
        <end position="145"/>
    </location>
</feature>
<keyword evidence="2" id="KW-0328">Glycosyltransferase</keyword>
<dbReference type="InterPro" id="IPR050137">
    <property type="entry name" value="PyrR_bifunctional"/>
</dbReference>
<dbReference type="Gene3D" id="3.40.50.2020">
    <property type="match status" value="1"/>
</dbReference>
<keyword evidence="3" id="KW-1185">Reference proteome</keyword>
<gene>
    <name evidence="2" type="ordered locus">Q7C_1948</name>
</gene>
<keyword evidence="2" id="KW-0808">Transferase</keyword>
<dbReference type="PANTHER" id="PTHR11608">
    <property type="entry name" value="BIFUNCTIONAL PROTEIN PYRR"/>
    <property type="match status" value="1"/>
</dbReference>
<dbReference type="Pfam" id="PF00156">
    <property type="entry name" value="Pribosyltran"/>
    <property type="match status" value="1"/>
</dbReference>